<dbReference type="KEGG" id="cmy:102941235"/>
<dbReference type="GO" id="GO:0033179">
    <property type="term" value="C:proton-transporting V-type ATPase, V0 domain"/>
    <property type="evidence" value="ECO:0007669"/>
    <property type="project" value="InterPro"/>
</dbReference>
<dbReference type="FunFam" id="1.20.1690.10:FF:000001">
    <property type="entry name" value="V-type proton ATPase subunit"/>
    <property type="match status" value="1"/>
</dbReference>
<evidence type="ECO:0000256" key="2">
    <source>
        <dbReference type="ARBA" id="ARBA00022448"/>
    </source>
</evidence>
<gene>
    <name evidence="6" type="ORF">UY3_00443</name>
</gene>
<keyword evidence="4 5" id="KW-0406">Ion transport</keyword>
<dbReference type="eggNOG" id="KOG2957">
    <property type="taxonomic scope" value="Eukaryota"/>
</dbReference>
<protein>
    <recommendedName>
        <fullName evidence="5">V-type proton ATPase subunit</fullName>
    </recommendedName>
</protein>
<keyword evidence="3 5" id="KW-0375">Hydrogen ion transport</keyword>
<evidence type="ECO:0000256" key="1">
    <source>
        <dbReference type="ARBA" id="ARBA00006709"/>
    </source>
</evidence>
<dbReference type="InterPro" id="IPR036079">
    <property type="entry name" value="ATPase_csu/dsu_sf"/>
</dbReference>
<dbReference type="InterPro" id="IPR035067">
    <property type="entry name" value="V-type_ATPase_csu/dsu"/>
</dbReference>
<dbReference type="EMBL" id="KB476411">
    <property type="protein sequence ID" value="EMP42283.1"/>
    <property type="molecule type" value="Genomic_DNA"/>
</dbReference>
<dbReference type="InterPro" id="IPR002843">
    <property type="entry name" value="ATPase_V0-cplx_csu/dsu"/>
</dbReference>
<evidence type="ECO:0000256" key="5">
    <source>
        <dbReference type="PIRNR" id="PIRNR018497"/>
    </source>
</evidence>
<dbReference type="PANTHER" id="PTHR11028">
    <property type="entry name" value="VACUOLAR ATP SYNTHASE SUBUNIT AC39"/>
    <property type="match status" value="1"/>
</dbReference>
<proteinExistence type="inferred from homology"/>
<keyword evidence="7" id="KW-1185">Reference proteome</keyword>
<comment type="subunit">
    <text evidence="5">V-ATPase is a heteromultimeric enzyme made up of two complexes: the ATP-hydrolytic V1 complex and the proton translocation V0 complex.</text>
</comment>
<dbReference type="PIRSF" id="PIRSF018497">
    <property type="entry name" value="V-ATP_synth_D"/>
    <property type="match status" value="1"/>
</dbReference>
<accession>M7CC51</accession>
<dbReference type="OrthoDB" id="10250083at2759"/>
<dbReference type="STRING" id="8469.M7CC51"/>
<evidence type="ECO:0000313" key="6">
    <source>
        <dbReference type="EMBL" id="EMP42283.1"/>
    </source>
</evidence>
<dbReference type="GO" id="GO:0046961">
    <property type="term" value="F:proton-transporting ATPase activity, rotational mechanism"/>
    <property type="evidence" value="ECO:0007669"/>
    <property type="project" value="InterPro"/>
</dbReference>
<evidence type="ECO:0000256" key="3">
    <source>
        <dbReference type="ARBA" id="ARBA00022781"/>
    </source>
</evidence>
<sequence>MLGYSEFYFNVDHGYLEGLVRGFKAGILTNADYINLVQCETLEDLKLHLQTTDYGNFLANETGPLTISTIDDKLKDKLLTEFQYFRNHAFEPLATFLNFITYSYMIDNVILLITGTLHQRPIAELVPKCHPLGSFEQMEAVSIAPNPAELFNAILVDTPLAPFFQDCLSENDLDEMNIEIMRNKLYKSYLEAFYKFCEKQGGTTAEIMCPVLEFEADRRAFIITINSFGTELSKDDRGKLYPTCGKLYPEGLHLLANAEDYEQVKCVADYYAEYKAMFEGVGNGMGEKTLEDAFFEHEVKMNVLAFNNQFHFGVFYAYVKLKEQESRNIVWIAECISQRHRTKINNYIPIF</sequence>
<keyword evidence="2 5" id="KW-0813">Transport</keyword>
<comment type="similarity">
    <text evidence="1 5">Belongs to the V-ATPase V0D/AC39 subunit family.</text>
</comment>
<dbReference type="FunFam" id="1.10.132.50:FF:000002">
    <property type="entry name" value="V-type proton ATPase subunit"/>
    <property type="match status" value="1"/>
</dbReference>
<evidence type="ECO:0000256" key="4">
    <source>
        <dbReference type="ARBA" id="ARBA00023065"/>
    </source>
</evidence>
<dbReference type="InterPro" id="IPR016727">
    <property type="entry name" value="ATPase_V0-cplx_dsu"/>
</dbReference>
<dbReference type="Pfam" id="PF01992">
    <property type="entry name" value="vATP-synt_AC39"/>
    <property type="match status" value="1"/>
</dbReference>
<dbReference type="InterPro" id="IPR044911">
    <property type="entry name" value="V-type_ATPase_csu/dsu_dom_3"/>
</dbReference>
<dbReference type="AlphaFoldDB" id="M7CC51"/>
<name>M7CC51_CHEMY</name>
<dbReference type="Gene3D" id="1.20.1690.10">
    <property type="entry name" value="V-type ATP synthase subunit C domain"/>
    <property type="match status" value="2"/>
</dbReference>
<evidence type="ECO:0000313" key="7">
    <source>
        <dbReference type="Proteomes" id="UP000031443"/>
    </source>
</evidence>
<organism evidence="6 7">
    <name type="scientific">Chelonia mydas</name>
    <name type="common">Green sea-turtle</name>
    <name type="synonym">Chelonia agassizi</name>
    <dbReference type="NCBI Taxonomy" id="8469"/>
    <lineage>
        <taxon>Eukaryota</taxon>
        <taxon>Metazoa</taxon>
        <taxon>Chordata</taxon>
        <taxon>Craniata</taxon>
        <taxon>Vertebrata</taxon>
        <taxon>Euteleostomi</taxon>
        <taxon>Archelosauria</taxon>
        <taxon>Testudinata</taxon>
        <taxon>Testudines</taxon>
        <taxon>Cryptodira</taxon>
        <taxon>Durocryptodira</taxon>
        <taxon>Americhelydia</taxon>
        <taxon>Chelonioidea</taxon>
        <taxon>Cheloniidae</taxon>
        <taxon>Chelonia</taxon>
    </lineage>
</organism>
<dbReference type="SUPFAM" id="SSF103486">
    <property type="entry name" value="V-type ATP synthase subunit C"/>
    <property type="match status" value="1"/>
</dbReference>
<dbReference type="Gene3D" id="1.10.132.50">
    <property type="entry name" value="ATP synthase (C/AC39) subunit, domain 3"/>
    <property type="match status" value="1"/>
</dbReference>
<comment type="function">
    <text evidence="5">Subunit of the V0 complex of vacuolar(H+)-ATPase (V-ATPase), a multisubunit enzyme composed of a peripheral complex (V1) that hydrolyzes ATP and a membrane integral complex (V0) that translocates protons. V-ATPase is responsible for acidifying and maintaining the pH of intracellular compartments and in some cell types, is targeted to the plasma membrane, where it is responsible for acidifying the extracellular environment.</text>
</comment>
<dbReference type="FunFam" id="1.20.1690.10:FF:000002">
    <property type="entry name" value="V-type proton ATPase subunit"/>
    <property type="match status" value="1"/>
</dbReference>
<reference evidence="7" key="1">
    <citation type="journal article" date="2013" name="Nat. Genet.">
        <title>The draft genomes of soft-shell turtle and green sea turtle yield insights into the development and evolution of the turtle-specific body plan.</title>
        <authorList>
            <person name="Wang Z."/>
            <person name="Pascual-Anaya J."/>
            <person name="Zadissa A."/>
            <person name="Li W."/>
            <person name="Niimura Y."/>
            <person name="Huang Z."/>
            <person name="Li C."/>
            <person name="White S."/>
            <person name="Xiong Z."/>
            <person name="Fang D."/>
            <person name="Wang B."/>
            <person name="Ming Y."/>
            <person name="Chen Y."/>
            <person name="Zheng Y."/>
            <person name="Kuraku S."/>
            <person name="Pignatelli M."/>
            <person name="Herrero J."/>
            <person name="Beal K."/>
            <person name="Nozawa M."/>
            <person name="Li Q."/>
            <person name="Wang J."/>
            <person name="Zhang H."/>
            <person name="Yu L."/>
            <person name="Shigenobu S."/>
            <person name="Wang J."/>
            <person name="Liu J."/>
            <person name="Flicek P."/>
            <person name="Searle S."/>
            <person name="Wang J."/>
            <person name="Kuratani S."/>
            <person name="Yin Y."/>
            <person name="Aken B."/>
            <person name="Zhang G."/>
            <person name="Irie N."/>
        </authorList>
    </citation>
    <scope>NUCLEOTIDE SEQUENCE [LARGE SCALE GENOMIC DNA]</scope>
</reference>
<dbReference type="Proteomes" id="UP000031443">
    <property type="component" value="Unassembled WGS sequence"/>
</dbReference>